<dbReference type="RefSeq" id="WP_165606532.1">
    <property type="nucleotide sequence ID" value="NZ_FOZM01000001.1"/>
</dbReference>
<organism evidence="3 4">
    <name type="scientific">Yoonia litorea</name>
    <dbReference type="NCBI Taxonomy" id="1123755"/>
    <lineage>
        <taxon>Bacteria</taxon>
        <taxon>Pseudomonadati</taxon>
        <taxon>Pseudomonadota</taxon>
        <taxon>Alphaproteobacteria</taxon>
        <taxon>Rhodobacterales</taxon>
        <taxon>Paracoccaceae</taxon>
        <taxon>Yoonia</taxon>
    </lineage>
</organism>
<gene>
    <name evidence="3" type="ORF">SAMN05444714_0716</name>
</gene>
<dbReference type="STRING" id="1123755.SAMN05444714_0716"/>
<evidence type="ECO:0000313" key="4">
    <source>
        <dbReference type="Proteomes" id="UP000198926"/>
    </source>
</evidence>
<dbReference type="AlphaFoldDB" id="A0A1I6LNK5"/>
<keyword evidence="3" id="KW-0966">Cell projection</keyword>
<dbReference type="Proteomes" id="UP000198926">
    <property type="component" value="Unassembled WGS sequence"/>
</dbReference>
<dbReference type="EMBL" id="FOZM01000001">
    <property type="protein sequence ID" value="SFS04832.1"/>
    <property type="molecule type" value="Genomic_DNA"/>
</dbReference>
<accession>A0A1I6LNK5</accession>
<feature type="domain" description="Flagellar motor switch protein FliN-like C-terminal" evidence="2">
    <location>
        <begin position="205"/>
        <end position="272"/>
    </location>
</feature>
<dbReference type="Gene3D" id="2.30.330.10">
    <property type="entry name" value="SpoA-like"/>
    <property type="match status" value="1"/>
</dbReference>
<protein>
    <submittedName>
        <fullName evidence="3">Flagellar motor switch protein FliM</fullName>
    </submittedName>
</protein>
<sequence>MQDKTDADSPLTSSRAVRLALAKAAQDSISLPLTVSSIAEEVDRLDAMLGALPDGLMLVRLEKGDGLAGLIAVDAEMRAAVVEVETTGAVSLRAAEPRLPTGTDRFLCDPVLKMFLSAFPQAVSGTDYAGWADDVSAGTCFANTRLAGLELADGRYRSLQMTVQIGQTDRQGMLIMALPLPEPVTRPSAVSKSKENWSEQLHKVVESVPATLIAELHRFSVSLGYLQGLKVGDVIRLDGCSVSSIKLRDAEGKPVATARLGQSMGKRAVRLEAPPQLDLKELPTNSPVQEKPAEAFLEPDLAIGSIDEALPLSPQQREPPTFDPTVDLD</sequence>
<evidence type="ECO:0000259" key="2">
    <source>
        <dbReference type="Pfam" id="PF01052"/>
    </source>
</evidence>
<keyword evidence="3" id="KW-0282">Flagellum</keyword>
<evidence type="ECO:0000313" key="3">
    <source>
        <dbReference type="EMBL" id="SFS04832.1"/>
    </source>
</evidence>
<proteinExistence type="predicted"/>
<evidence type="ECO:0000256" key="1">
    <source>
        <dbReference type="SAM" id="MobiDB-lite"/>
    </source>
</evidence>
<dbReference type="SUPFAM" id="SSF101801">
    <property type="entry name" value="Surface presentation of antigens (SPOA)"/>
    <property type="match status" value="1"/>
</dbReference>
<dbReference type="InterPro" id="IPR036429">
    <property type="entry name" value="SpoA-like_sf"/>
</dbReference>
<dbReference type="Pfam" id="PF01052">
    <property type="entry name" value="FliMN_C"/>
    <property type="match status" value="1"/>
</dbReference>
<keyword evidence="3" id="KW-0969">Cilium</keyword>
<feature type="region of interest" description="Disordered" evidence="1">
    <location>
        <begin position="272"/>
        <end position="294"/>
    </location>
</feature>
<dbReference type="InterPro" id="IPR001543">
    <property type="entry name" value="FliN-like_C"/>
</dbReference>
<name>A0A1I6LNK5_9RHOB</name>
<reference evidence="3 4" key="1">
    <citation type="submission" date="2016-10" db="EMBL/GenBank/DDBJ databases">
        <authorList>
            <person name="de Groot N.N."/>
        </authorList>
    </citation>
    <scope>NUCLEOTIDE SEQUENCE [LARGE SCALE GENOMIC DNA]</scope>
    <source>
        <strain evidence="3 4">DSM 29433</strain>
    </source>
</reference>
<keyword evidence="4" id="KW-1185">Reference proteome</keyword>
<feature type="region of interest" description="Disordered" evidence="1">
    <location>
        <begin position="307"/>
        <end position="329"/>
    </location>
</feature>